<feature type="region of interest" description="Disordered" evidence="1">
    <location>
        <begin position="559"/>
        <end position="601"/>
    </location>
</feature>
<sequence length="685" mass="76364">MKPKERFINYALLSSSAANQCVEPNNQNLFLTKEDIPIDLSVKKTSPTTITTTATTTQQSIVVPSSIHHQHANHHHVKSFGSFKEYEQHRQAFFGSPPPPQSPINDWPSPTAAAAAATAAAASGRYCFPNLMKHHYHHPPPPSPFHSHPTSGGDGDPSPPPPASHRRQKIRNFRLKKSLSYPCLPSLSAISSPAMLLLKRNSWSLCCSSSSLLFRSKSESSLNRLLLPTTRPILFANNHGKSIITTITSTNTTTTTTTTTTATTISPTKICAPKKLFASNYFLDKSISQNNDCKESIDSIIKINEQKQKCIDYIAVDLSEKISSNHHHNIDNCQNGNSPTKIQTDSSQTKFYRNYRKEVIECWDNERRDNEQTTRRQKSLNNNNSDDSGVDIGGHKGNGTVNNILDLRTNNGHNMNVNSHYHHHHQKEMAMMMMATTTTTTTTTASSSSPPSSTSSIKYMAADTNHHPGTIKPQSPIREFHGTKPIGHHDHHQLDLYKHYYYYLMQEPAFASRAAVAVAETYAKLLSTNPSQTTSTTSSNDHHLDSSTMMMMMKNKSPPMLDTKSHHHHNHNHNGKSLSSPTFENNGLYETKRTSPDCSQDGVVGITELRSADTTNGMNMFDRKRISRPLTGKHVRHGTGASPSTLVSLRNMIQQRQKLKEIGKFDCNVLRYGKSSKANKRIKRK</sequence>
<dbReference type="Proteomes" id="UP000828236">
    <property type="component" value="Unassembled WGS sequence"/>
</dbReference>
<proteinExistence type="predicted"/>
<evidence type="ECO:0000313" key="2">
    <source>
        <dbReference type="EMBL" id="KAH7636344.1"/>
    </source>
</evidence>
<feature type="region of interest" description="Disordered" evidence="1">
    <location>
        <begin position="329"/>
        <end position="348"/>
    </location>
</feature>
<feature type="compositionally biased region" description="Polar residues" evidence="1">
    <location>
        <begin position="399"/>
        <end position="419"/>
    </location>
</feature>
<accession>A0A9D4NPS9</accession>
<organism evidence="2">
    <name type="scientific">Dermatophagoides farinae</name>
    <name type="common">American house dust mite</name>
    <dbReference type="NCBI Taxonomy" id="6954"/>
    <lineage>
        <taxon>Eukaryota</taxon>
        <taxon>Metazoa</taxon>
        <taxon>Ecdysozoa</taxon>
        <taxon>Arthropoda</taxon>
        <taxon>Chelicerata</taxon>
        <taxon>Arachnida</taxon>
        <taxon>Acari</taxon>
        <taxon>Acariformes</taxon>
        <taxon>Sarcoptiformes</taxon>
        <taxon>Astigmata</taxon>
        <taxon>Psoroptidia</taxon>
        <taxon>Analgoidea</taxon>
        <taxon>Pyroglyphidae</taxon>
        <taxon>Dermatophagoidinae</taxon>
        <taxon>Dermatophagoides</taxon>
    </lineage>
</organism>
<reference evidence="2" key="2">
    <citation type="journal article" date="2021" name="World Allergy Organ. J.">
        <title>Chromosome-level assembly of Dermatophagoides farinae genome and transcriptome reveals two novel allergens Der f 37 and Der f 39.</title>
        <authorList>
            <person name="Chen J."/>
            <person name="Cai Z."/>
            <person name="Fan D."/>
            <person name="Hu J."/>
            <person name="Hou Y."/>
            <person name="He Y."/>
            <person name="Zhang Z."/>
            <person name="Zhao Z."/>
            <person name="Gao P."/>
            <person name="Hu W."/>
            <person name="Sun J."/>
            <person name="Li J."/>
            <person name="Ji K."/>
        </authorList>
    </citation>
    <scope>NUCLEOTIDE SEQUENCE</scope>
    <source>
        <strain evidence="2">JKM2019</strain>
    </source>
</reference>
<feature type="region of interest" description="Disordered" evidence="1">
    <location>
        <begin position="138"/>
        <end position="167"/>
    </location>
</feature>
<evidence type="ECO:0000256" key="1">
    <source>
        <dbReference type="SAM" id="MobiDB-lite"/>
    </source>
</evidence>
<feature type="compositionally biased region" description="Basic residues" evidence="1">
    <location>
        <begin position="565"/>
        <end position="574"/>
    </location>
</feature>
<reference evidence="2" key="1">
    <citation type="submission" date="2020-06" db="EMBL/GenBank/DDBJ databases">
        <authorList>
            <person name="Ji K."/>
            <person name="Li J."/>
        </authorList>
    </citation>
    <scope>NUCLEOTIDE SEQUENCE</scope>
    <source>
        <strain evidence="2">JKM2019</strain>
        <tissue evidence="2">Whole body</tissue>
    </source>
</reference>
<protein>
    <submittedName>
        <fullName evidence="2">Uncharacterized protein</fullName>
    </submittedName>
</protein>
<name>A0A9D4NPS9_DERFA</name>
<feature type="compositionally biased region" description="Polar residues" evidence="1">
    <location>
        <begin position="575"/>
        <end position="585"/>
    </location>
</feature>
<comment type="caution">
    <text evidence="2">The sequence shown here is derived from an EMBL/GenBank/DDBJ whole genome shotgun (WGS) entry which is preliminary data.</text>
</comment>
<dbReference type="AlphaFoldDB" id="A0A9D4NPS9"/>
<gene>
    <name evidence="2" type="ORF">HUG17_10314</name>
</gene>
<feature type="region of interest" description="Disordered" evidence="1">
    <location>
        <begin position="367"/>
        <end position="425"/>
    </location>
</feature>
<feature type="compositionally biased region" description="Polar residues" evidence="1">
    <location>
        <begin position="331"/>
        <end position="348"/>
    </location>
</feature>
<dbReference type="EMBL" id="SDOV01000010">
    <property type="protein sequence ID" value="KAH7636344.1"/>
    <property type="molecule type" value="Genomic_DNA"/>
</dbReference>